<dbReference type="PANTHER" id="PTHR13042">
    <property type="entry name" value="UBIQUITIN-LIKE PROTEIN 5"/>
    <property type="match status" value="1"/>
</dbReference>
<dbReference type="AlphaFoldDB" id="A0A8H3FUA9"/>
<evidence type="ECO:0000256" key="3">
    <source>
        <dbReference type="SAM" id="MobiDB-lite"/>
    </source>
</evidence>
<name>A0A8H3FUA9_9LECA</name>
<dbReference type="Gene3D" id="3.10.20.90">
    <property type="entry name" value="Phosphatidylinositol 3-kinase Catalytic Subunit, Chain A, domain 1"/>
    <property type="match status" value="1"/>
</dbReference>
<evidence type="ECO:0000313" key="6">
    <source>
        <dbReference type="Proteomes" id="UP000664521"/>
    </source>
</evidence>
<dbReference type="OrthoDB" id="3881at2759"/>
<dbReference type="InterPro" id="IPR019328">
    <property type="entry name" value="PIGH-H_dom"/>
</dbReference>
<feature type="compositionally biased region" description="Low complexity" evidence="3">
    <location>
        <begin position="99"/>
        <end position="129"/>
    </location>
</feature>
<gene>
    <name evidence="5" type="ORF">HETSPECPRED_008344</name>
</gene>
<sequence length="381" mass="40771">MSPSFTFVKGSFVSLEESLLVVRSLGIQTSSISPYYLFPPTTRFIPTSQIRDLFIHEAFKGFEVRYYLAVVVDGESEVVVVFPHQDPFLALHLPAAATTPPHPTTLAPDPSPPDAAALEPPLADPTTPTVPIAPDPALLLLSHAANALETATLTREAAPRSPTPTTIAAGTRPLDEGAPTTIDPRAEEAPTRTRGAPLAEEAAHAHAPRNTAPISIPARAHPPPHHVPGLAPANLTEEEEASNGKNPPVQIPISRSPRRGLLTAATATAIPLLLLDLEHNPPQKPKDRDKKPKAKAAPAVTSQEMIIVNVNDRLGTKASIPCLASDPIKLFKAQVAARIGREPHEIMLKRQGERPFKDMLTLEDYGVSNGVQLDLEVDTGD</sequence>
<evidence type="ECO:0000256" key="1">
    <source>
        <dbReference type="ARBA" id="ARBA00014108"/>
    </source>
</evidence>
<dbReference type="InterPro" id="IPR029071">
    <property type="entry name" value="Ubiquitin-like_domsf"/>
</dbReference>
<dbReference type="Proteomes" id="UP000664521">
    <property type="component" value="Unassembled WGS sequence"/>
</dbReference>
<dbReference type="SUPFAM" id="SSF54236">
    <property type="entry name" value="Ubiquitin-like"/>
    <property type="match status" value="1"/>
</dbReference>
<dbReference type="EMBL" id="CAJPDS010000063">
    <property type="protein sequence ID" value="CAF9932381.1"/>
    <property type="molecule type" value="Genomic_DNA"/>
</dbReference>
<proteinExistence type="predicted"/>
<feature type="region of interest" description="Disordered" evidence="3">
    <location>
        <begin position="99"/>
        <end position="134"/>
    </location>
</feature>
<accession>A0A8H3FUA9</accession>
<reference evidence="5" key="1">
    <citation type="submission" date="2021-03" db="EMBL/GenBank/DDBJ databases">
        <authorList>
            <person name="Tagirdzhanova G."/>
        </authorList>
    </citation>
    <scope>NUCLEOTIDE SEQUENCE</scope>
</reference>
<evidence type="ECO:0000259" key="4">
    <source>
        <dbReference type="Pfam" id="PF10181"/>
    </source>
</evidence>
<organism evidence="5 6">
    <name type="scientific">Heterodermia speciosa</name>
    <dbReference type="NCBI Taxonomy" id="116794"/>
    <lineage>
        <taxon>Eukaryota</taxon>
        <taxon>Fungi</taxon>
        <taxon>Dikarya</taxon>
        <taxon>Ascomycota</taxon>
        <taxon>Pezizomycotina</taxon>
        <taxon>Lecanoromycetes</taxon>
        <taxon>OSLEUM clade</taxon>
        <taxon>Lecanoromycetidae</taxon>
        <taxon>Caliciales</taxon>
        <taxon>Physciaceae</taxon>
        <taxon>Heterodermia</taxon>
    </lineage>
</organism>
<feature type="domain" description="Phosphatidylinositol N-acetylglucosaminyltransferase subunit H conserved" evidence="4">
    <location>
        <begin position="18"/>
        <end position="83"/>
    </location>
</feature>
<keyword evidence="2" id="KW-0833">Ubl conjugation pathway</keyword>
<feature type="region of interest" description="Disordered" evidence="3">
    <location>
        <begin position="152"/>
        <end position="207"/>
    </location>
</feature>
<comment type="caution">
    <text evidence="5">The sequence shown here is derived from an EMBL/GenBank/DDBJ whole genome shotgun (WGS) entry which is preliminary data.</text>
</comment>
<feature type="compositionally biased region" description="Basic and acidic residues" evidence="3">
    <location>
        <begin position="276"/>
        <end position="290"/>
    </location>
</feature>
<protein>
    <recommendedName>
        <fullName evidence="1">Ubiquitin-like modifier HUB1</fullName>
    </recommendedName>
</protein>
<evidence type="ECO:0000313" key="5">
    <source>
        <dbReference type="EMBL" id="CAF9932381.1"/>
    </source>
</evidence>
<feature type="region of interest" description="Disordered" evidence="3">
    <location>
        <begin position="276"/>
        <end position="298"/>
    </location>
</feature>
<dbReference type="Pfam" id="PF10181">
    <property type="entry name" value="PIG-H"/>
    <property type="match status" value="1"/>
</dbReference>
<evidence type="ECO:0000256" key="2">
    <source>
        <dbReference type="ARBA" id="ARBA00022786"/>
    </source>
</evidence>
<dbReference type="InterPro" id="IPR039732">
    <property type="entry name" value="Hub1/Ubl5"/>
</dbReference>
<keyword evidence="6" id="KW-1185">Reference proteome</keyword>